<feature type="region of interest" description="Disordered" evidence="1">
    <location>
        <begin position="728"/>
        <end position="789"/>
    </location>
</feature>
<evidence type="ECO:0000256" key="1">
    <source>
        <dbReference type="SAM" id="MobiDB-lite"/>
    </source>
</evidence>
<dbReference type="PANTHER" id="PTHR31534:SF3">
    <property type="entry name" value="HPC2-RELATED DOMAIN-CONTAINING PROTEIN"/>
    <property type="match status" value="1"/>
</dbReference>
<proteinExistence type="predicted"/>
<organism evidence="3 4">
    <name type="scientific">Kipferlia bialata</name>
    <dbReference type="NCBI Taxonomy" id="797122"/>
    <lineage>
        <taxon>Eukaryota</taxon>
        <taxon>Metamonada</taxon>
        <taxon>Carpediemonas-like organisms</taxon>
        <taxon>Kipferlia</taxon>
    </lineage>
</organism>
<dbReference type="InterPro" id="IPR053109">
    <property type="entry name" value="Ser/Thr-Kinase-Related"/>
</dbReference>
<feature type="region of interest" description="Disordered" evidence="1">
    <location>
        <begin position="289"/>
        <end position="676"/>
    </location>
</feature>
<dbReference type="Proteomes" id="UP000265618">
    <property type="component" value="Unassembled WGS sequence"/>
</dbReference>
<protein>
    <submittedName>
        <fullName evidence="3">Uncharacterized protein</fullName>
    </submittedName>
</protein>
<feature type="compositionally biased region" description="Low complexity" evidence="1">
    <location>
        <begin position="516"/>
        <end position="528"/>
    </location>
</feature>
<feature type="non-terminal residue" evidence="3">
    <location>
        <position position="1"/>
    </location>
</feature>
<feature type="compositionally biased region" description="Polar residues" evidence="1">
    <location>
        <begin position="409"/>
        <end position="418"/>
    </location>
</feature>
<feature type="compositionally biased region" description="Polar residues" evidence="1">
    <location>
        <begin position="500"/>
        <end position="512"/>
    </location>
</feature>
<comment type="caution">
    <text evidence="3">The sequence shown here is derived from an EMBL/GenBank/DDBJ whole genome shotgun (WGS) entry which is preliminary data.</text>
</comment>
<feature type="compositionally biased region" description="Pro residues" evidence="1">
    <location>
        <begin position="529"/>
        <end position="545"/>
    </location>
</feature>
<keyword evidence="2" id="KW-0732">Signal</keyword>
<feature type="compositionally biased region" description="Low complexity" evidence="1">
    <location>
        <begin position="458"/>
        <end position="469"/>
    </location>
</feature>
<feature type="region of interest" description="Disordered" evidence="1">
    <location>
        <begin position="818"/>
        <end position="900"/>
    </location>
</feature>
<evidence type="ECO:0000313" key="4">
    <source>
        <dbReference type="Proteomes" id="UP000265618"/>
    </source>
</evidence>
<gene>
    <name evidence="3" type="ORF">KIPB_008022</name>
</gene>
<feature type="compositionally biased region" description="Basic and acidic residues" evidence="1">
    <location>
        <begin position="822"/>
        <end position="876"/>
    </location>
</feature>
<feature type="region of interest" description="Disordered" evidence="1">
    <location>
        <begin position="918"/>
        <end position="945"/>
    </location>
</feature>
<accession>A0A9K3D130</accession>
<reference evidence="3 4" key="1">
    <citation type="journal article" date="2018" name="PLoS ONE">
        <title>The draft genome of Kipferlia bialata reveals reductive genome evolution in fornicate parasites.</title>
        <authorList>
            <person name="Tanifuji G."/>
            <person name="Takabayashi S."/>
            <person name="Kume K."/>
            <person name="Takagi M."/>
            <person name="Nakayama T."/>
            <person name="Kamikawa R."/>
            <person name="Inagaki Y."/>
            <person name="Hashimoto T."/>
        </authorList>
    </citation>
    <scope>NUCLEOTIDE SEQUENCE [LARGE SCALE GENOMIC DNA]</scope>
    <source>
        <strain evidence="3">NY0173</strain>
    </source>
</reference>
<feature type="region of interest" description="Disordered" evidence="1">
    <location>
        <begin position="1161"/>
        <end position="1180"/>
    </location>
</feature>
<keyword evidence="4" id="KW-1185">Reference proteome</keyword>
<evidence type="ECO:0000313" key="3">
    <source>
        <dbReference type="EMBL" id="GIQ86212.1"/>
    </source>
</evidence>
<feature type="compositionally biased region" description="Low complexity" evidence="1">
    <location>
        <begin position="38"/>
        <end position="51"/>
    </location>
</feature>
<feature type="region of interest" description="Disordered" evidence="1">
    <location>
        <begin position="979"/>
        <end position="1078"/>
    </location>
</feature>
<feature type="compositionally biased region" description="Polar residues" evidence="1">
    <location>
        <begin position="606"/>
        <end position="627"/>
    </location>
</feature>
<feature type="signal peptide" evidence="2">
    <location>
        <begin position="1"/>
        <end position="17"/>
    </location>
</feature>
<sequence>MLKLLLFLSLFPSLLNAWVYPRSGLCFFSVCEIPFPSEPSDSGSDSGSESSDCLPPPLYPEYYEGGPAVDTGDKEGVSSTQAGDAPARHSPISSIAVATPESTQSVPHTVCPTVSRVLAQGQKGPGKTTGDKAQGTPSFRSFLRPPPTKAVARAGASLSTSLPVSGPMGVMGAQPSGGYQYHPQYNTAPVTQSMHMPVSMHMPQGQGPHPSLPIHPAPVSLTGALVYARGAVQQRQTQPRPAIPGTIPLSIPGAPVPIRAQGVSVAKAPVDKKEVERARRIQALRIREEEKEKEERWRKEREKEKERERENARKIQRLKEQELERKRVAEQRAAEAADAKRREQRAALVMAEREKAEREKAERQKRERRKEKERERERARIGQPVPARVMTIGRVRPSASGAPVHPSKGSASGSTRLVATSDAGTKPPDSRGPRGGVLPRPHPVPDIQAYANTITQPGRKGVGVASGAKGVTGGKGVAQGKGVAAKIGAKHAAAKGASRPPTQSDRPITNPHSVFASTSAPSAKASAPRPAPPPLPVSPPGPPIPGDWCDPMSPTHKGKGGKGVVHTPTGSPQTAKPRADTKAPSAKGAGKGTTKAPTLQRPRPSAPQTPQAAPIQSTHHRTGTTQPKGGRHSHPPRAGKGNGVVGTERSASRPVPVPSGKPSSADPIHRWSSVDTTQGYMATVTHQVDRHGVAWGGHGTERESREVQARERVLAQQRAAQLQAEFDKERERAMEQERQKALDAERQRVERERRKAKAAERRKERERAQKAAYEAERQRQVTTERERAREAARLRVIEQERLRVIEQERREAWEQAELAEAQEERERQRHAERESAKEQKRLLERQRLVERERQQEREAALQQEAERERAREREARQVLAEGSGVGRRVHPTQPVGAVSQPVPASVSVSTAHVHTAPVHVSPVPPSAKRGMAHPEREGQSRGMAHPPIVAERQAHRGGRAEGALPSVPVRSHVTAGYVTSHAKAQAKARAKPDSQPRPVAHAVLPTPAPAAPQDTRTQANAQPEPQVVPQARPHPKSVSAVSLPAPGSSVTPQAKPQTQPQPHPKPVPVPVPPAATTGPTLRETKTAMAQGTTFSTPVTLPAPVAHVATTLGDAPQAKAAMAKTVVTKAVVTIGATTPAKATPVETQTVVVPPPSTRRVVSVPLPPRVPRPLNAPVRRDGPPTIDWATALKAKPNTGPAVTDPVIVVSPPAPVSVSVSVARGKGHPLVSLPSPGTKGMDTGHGALSCLLRPKASVPIQTKKGPTIPAPPLTAQQLMMSAFSAPGSGVSRDGLRVDSPTDSLSQSQSQGLSQGEAQGVLSMGPDQQMPPASGSASSLAHPSVSVLSPVGVVSVSPVDMAPIPSMPSGVGPALLQSAPATAQDAPPLLLSESSGLVSDDKGAEADADVAMCDRCSTPSISTLTQDMSDGFTPTISEIIPAEAPGPHTTAAQTDALYPTYPARPAGMGGLPMVVTSTPTRRQDEGVGADAQVGVKVSGTEGQMQRPPVLTLPMVGTLHKGVAESVDTPRDTAPDTAAVDNDMSICIVGGGHAARVDKDKDKDREADVLTLHVSTAVSAPRPTPASTATTPAVPPALPCPAPAPAPATVGATTITAPMTIRKTARVMHPTSTATMQTREDQFALLFMWECERCLLGYKDPHAIPATMHRRGGFTMLSTQHIAAVVEAVGLRLHTPRATSILDTLIDRVNTALRHIPPRDRRCPYPISHNPEDIR</sequence>
<feature type="region of interest" description="Disordered" evidence="1">
    <location>
        <begin position="38"/>
        <end position="57"/>
    </location>
</feature>
<feature type="compositionally biased region" description="Polar residues" evidence="1">
    <location>
        <begin position="1014"/>
        <end position="1023"/>
    </location>
</feature>
<feature type="compositionally biased region" description="Gly residues" evidence="1">
    <location>
        <begin position="470"/>
        <end position="479"/>
    </location>
</feature>
<name>A0A9K3D130_9EUKA</name>
<evidence type="ECO:0000256" key="2">
    <source>
        <dbReference type="SAM" id="SignalP"/>
    </source>
</evidence>
<feature type="compositionally biased region" description="Low complexity" evidence="1">
    <location>
        <begin position="1300"/>
        <end position="1312"/>
    </location>
</feature>
<feature type="compositionally biased region" description="Basic and acidic residues" evidence="1">
    <location>
        <begin position="289"/>
        <end position="380"/>
    </location>
</feature>
<feature type="region of interest" description="Disordered" evidence="1">
    <location>
        <begin position="120"/>
        <end position="146"/>
    </location>
</feature>
<dbReference type="EMBL" id="BDIP01002381">
    <property type="protein sequence ID" value="GIQ86212.1"/>
    <property type="molecule type" value="Genomic_DNA"/>
</dbReference>
<feature type="chain" id="PRO_5039893992" evidence="2">
    <location>
        <begin position="18"/>
        <end position="1730"/>
    </location>
</feature>
<feature type="region of interest" description="Disordered" evidence="1">
    <location>
        <begin position="1281"/>
        <end position="1337"/>
    </location>
</feature>
<dbReference type="PANTHER" id="PTHR31534">
    <property type="entry name" value="ATAXIN 7, ISOFORM A"/>
    <property type="match status" value="1"/>
</dbReference>
<feature type="compositionally biased region" description="Pro residues" evidence="1">
    <location>
        <begin position="1059"/>
        <end position="1073"/>
    </location>
</feature>
<feature type="region of interest" description="Disordered" evidence="1">
    <location>
        <begin position="64"/>
        <end position="89"/>
    </location>
</feature>